<proteinExistence type="predicted"/>
<organism evidence="1 2">
    <name type="scientific">Catharanthus roseus</name>
    <name type="common">Madagascar periwinkle</name>
    <name type="synonym">Vinca rosea</name>
    <dbReference type="NCBI Taxonomy" id="4058"/>
    <lineage>
        <taxon>Eukaryota</taxon>
        <taxon>Viridiplantae</taxon>
        <taxon>Streptophyta</taxon>
        <taxon>Embryophyta</taxon>
        <taxon>Tracheophyta</taxon>
        <taxon>Spermatophyta</taxon>
        <taxon>Magnoliopsida</taxon>
        <taxon>eudicotyledons</taxon>
        <taxon>Gunneridae</taxon>
        <taxon>Pentapetalae</taxon>
        <taxon>asterids</taxon>
        <taxon>lamiids</taxon>
        <taxon>Gentianales</taxon>
        <taxon>Apocynaceae</taxon>
        <taxon>Rauvolfioideae</taxon>
        <taxon>Vinceae</taxon>
        <taxon>Catharanthinae</taxon>
        <taxon>Catharanthus</taxon>
    </lineage>
</organism>
<evidence type="ECO:0000313" key="2">
    <source>
        <dbReference type="Proteomes" id="UP001060085"/>
    </source>
</evidence>
<sequence length="87" mass="9250">MGKMTALHGRDEGHEDSVQIGKVDSGEAAVQVGRDVGNIQGDAVDVQVDMEEGCEDEGDKEEGEEVMDESEVPMLSSGCRLGRGKDL</sequence>
<evidence type="ECO:0000313" key="1">
    <source>
        <dbReference type="EMBL" id="KAI5648660.1"/>
    </source>
</evidence>
<dbReference type="Proteomes" id="UP001060085">
    <property type="component" value="Linkage Group LG08"/>
</dbReference>
<protein>
    <submittedName>
        <fullName evidence="1">Uncharacterized protein</fullName>
    </submittedName>
</protein>
<name>A0ACB9ZMK6_CATRO</name>
<keyword evidence="2" id="KW-1185">Reference proteome</keyword>
<comment type="caution">
    <text evidence="1">The sequence shown here is derived from an EMBL/GenBank/DDBJ whole genome shotgun (WGS) entry which is preliminary data.</text>
</comment>
<reference evidence="2" key="1">
    <citation type="journal article" date="2023" name="Nat. Plants">
        <title>Single-cell RNA sequencing provides a high-resolution roadmap for understanding the multicellular compartmentation of specialized metabolism.</title>
        <authorList>
            <person name="Sun S."/>
            <person name="Shen X."/>
            <person name="Li Y."/>
            <person name="Li Y."/>
            <person name="Wang S."/>
            <person name="Li R."/>
            <person name="Zhang H."/>
            <person name="Shen G."/>
            <person name="Guo B."/>
            <person name="Wei J."/>
            <person name="Xu J."/>
            <person name="St-Pierre B."/>
            <person name="Chen S."/>
            <person name="Sun C."/>
        </authorList>
    </citation>
    <scope>NUCLEOTIDE SEQUENCE [LARGE SCALE GENOMIC DNA]</scope>
</reference>
<gene>
    <name evidence="1" type="ORF">M9H77_34665</name>
</gene>
<dbReference type="EMBL" id="CM044708">
    <property type="protein sequence ID" value="KAI5648660.1"/>
    <property type="molecule type" value="Genomic_DNA"/>
</dbReference>
<accession>A0ACB9ZMK6</accession>